<keyword evidence="1" id="KW-0472">Membrane</keyword>
<sequence length="122" mass="12464">MDIKALAATLILLTVGVVNLIPGVVALLPDRMVALYGVGVDGAPMVLLMRHRAVLLACVGLGLGVAAFVPALRPPALAFAALSKLSFLALYLMMPGLTAELRRVAAVDVVALVLLAVAAILG</sequence>
<feature type="transmembrane region" description="Helical" evidence="1">
    <location>
        <begin position="104"/>
        <end position="121"/>
    </location>
</feature>
<keyword evidence="2" id="KW-0808">Transferase</keyword>
<dbReference type="RefSeq" id="WP_395818534.1">
    <property type="nucleotide sequence ID" value="NZ_CP043494.1"/>
</dbReference>
<keyword evidence="3" id="KW-1185">Reference proteome</keyword>
<proteinExistence type="predicted"/>
<protein>
    <submittedName>
        <fullName evidence="2">Phosphopantetheine adenylyltransferase</fullName>
    </submittedName>
</protein>
<dbReference type="EMBL" id="CP043494">
    <property type="protein sequence ID" value="WNG44866.1"/>
    <property type="molecule type" value="Genomic_DNA"/>
</dbReference>
<keyword evidence="2" id="KW-0548">Nucleotidyltransferase</keyword>
<keyword evidence="1" id="KW-1133">Transmembrane helix</keyword>
<feature type="transmembrane region" description="Helical" evidence="1">
    <location>
        <begin position="78"/>
        <end position="97"/>
    </location>
</feature>
<dbReference type="GO" id="GO:0016779">
    <property type="term" value="F:nucleotidyltransferase activity"/>
    <property type="evidence" value="ECO:0007669"/>
    <property type="project" value="UniProtKB-KW"/>
</dbReference>
<organism evidence="2 3">
    <name type="scientific">Archangium minus</name>
    <dbReference type="NCBI Taxonomy" id="83450"/>
    <lineage>
        <taxon>Bacteria</taxon>
        <taxon>Pseudomonadati</taxon>
        <taxon>Myxococcota</taxon>
        <taxon>Myxococcia</taxon>
        <taxon>Myxococcales</taxon>
        <taxon>Cystobacterineae</taxon>
        <taxon>Archangiaceae</taxon>
        <taxon>Archangium</taxon>
    </lineage>
</organism>
<keyword evidence="1" id="KW-0812">Transmembrane</keyword>
<feature type="transmembrane region" description="Helical" evidence="1">
    <location>
        <begin position="6"/>
        <end position="28"/>
    </location>
</feature>
<gene>
    <name evidence="2" type="ORF">F0U60_12750</name>
</gene>
<dbReference type="Proteomes" id="UP001611383">
    <property type="component" value="Chromosome"/>
</dbReference>
<accession>A0ABY9WM35</accession>
<evidence type="ECO:0000313" key="3">
    <source>
        <dbReference type="Proteomes" id="UP001611383"/>
    </source>
</evidence>
<evidence type="ECO:0000256" key="1">
    <source>
        <dbReference type="SAM" id="Phobius"/>
    </source>
</evidence>
<evidence type="ECO:0000313" key="2">
    <source>
        <dbReference type="EMBL" id="WNG44866.1"/>
    </source>
</evidence>
<name>A0ABY9WM35_9BACT</name>
<feature type="transmembrane region" description="Helical" evidence="1">
    <location>
        <begin position="53"/>
        <end position="72"/>
    </location>
</feature>
<reference evidence="2 3" key="1">
    <citation type="submission" date="2019-08" db="EMBL/GenBank/DDBJ databases">
        <title>Archangium and Cystobacter genomes.</title>
        <authorList>
            <person name="Chen I.-C.K."/>
            <person name="Wielgoss S."/>
        </authorList>
    </citation>
    <scope>NUCLEOTIDE SEQUENCE [LARGE SCALE GENOMIC DNA]</scope>
    <source>
        <strain evidence="2 3">Cbm 6</strain>
    </source>
</reference>